<feature type="region of interest" description="Disordered" evidence="1">
    <location>
        <begin position="1"/>
        <end position="210"/>
    </location>
</feature>
<feature type="compositionally biased region" description="Polar residues" evidence="1">
    <location>
        <begin position="1"/>
        <end position="13"/>
    </location>
</feature>
<dbReference type="Proteomes" id="UP001187192">
    <property type="component" value="Unassembled WGS sequence"/>
</dbReference>
<feature type="compositionally biased region" description="Low complexity" evidence="1">
    <location>
        <begin position="69"/>
        <end position="88"/>
    </location>
</feature>
<dbReference type="AlphaFoldDB" id="A0AA88E7J4"/>
<feature type="compositionally biased region" description="Low complexity" evidence="1">
    <location>
        <begin position="174"/>
        <end position="185"/>
    </location>
</feature>
<dbReference type="EMBL" id="BTGU01000875">
    <property type="protein sequence ID" value="GMN69552.1"/>
    <property type="molecule type" value="Genomic_DNA"/>
</dbReference>
<feature type="compositionally biased region" description="Polar residues" evidence="1">
    <location>
        <begin position="156"/>
        <end position="166"/>
    </location>
</feature>
<proteinExistence type="predicted"/>
<feature type="compositionally biased region" description="Basic and acidic residues" evidence="1">
    <location>
        <begin position="91"/>
        <end position="137"/>
    </location>
</feature>
<reference evidence="2" key="1">
    <citation type="submission" date="2023-07" db="EMBL/GenBank/DDBJ databases">
        <title>draft genome sequence of fig (Ficus carica).</title>
        <authorList>
            <person name="Takahashi T."/>
            <person name="Nishimura K."/>
        </authorList>
    </citation>
    <scope>NUCLEOTIDE SEQUENCE</scope>
</reference>
<name>A0AA88E7J4_FICCA</name>
<keyword evidence="3" id="KW-1185">Reference proteome</keyword>
<feature type="compositionally biased region" description="Basic and acidic residues" evidence="1">
    <location>
        <begin position="186"/>
        <end position="210"/>
    </location>
</feature>
<evidence type="ECO:0000313" key="2">
    <source>
        <dbReference type="EMBL" id="GMN69552.1"/>
    </source>
</evidence>
<sequence length="210" mass="23758">MLQFQLESSLTSQRYRRGCFRTAPIDDQDLPEELQPQRHLSRGRTPPGEPPPRDPPAATDQRNPPPTPRTSTSTSRGRRPPSTSPTVTGCRVDDVGARSRETNKQRRERVGFLERETNKQRRERERKCRASHSDPRRCRPHPVWTKCCAMAPFSRSPLSTKPSSPRTPELARFLSSVRLRVSQSRRGPEEGEGRRGDGRGGREKSGGGEQ</sequence>
<organism evidence="2 3">
    <name type="scientific">Ficus carica</name>
    <name type="common">Common fig</name>
    <dbReference type="NCBI Taxonomy" id="3494"/>
    <lineage>
        <taxon>Eukaryota</taxon>
        <taxon>Viridiplantae</taxon>
        <taxon>Streptophyta</taxon>
        <taxon>Embryophyta</taxon>
        <taxon>Tracheophyta</taxon>
        <taxon>Spermatophyta</taxon>
        <taxon>Magnoliopsida</taxon>
        <taxon>eudicotyledons</taxon>
        <taxon>Gunneridae</taxon>
        <taxon>Pentapetalae</taxon>
        <taxon>rosids</taxon>
        <taxon>fabids</taxon>
        <taxon>Rosales</taxon>
        <taxon>Moraceae</taxon>
        <taxon>Ficeae</taxon>
        <taxon>Ficus</taxon>
    </lineage>
</organism>
<evidence type="ECO:0000313" key="3">
    <source>
        <dbReference type="Proteomes" id="UP001187192"/>
    </source>
</evidence>
<evidence type="ECO:0000256" key="1">
    <source>
        <dbReference type="SAM" id="MobiDB-lite"/>
    </source>
</evidence>
<gene>
    <name evidence="2" type="ORF">TIFTF001_038603</name>
</gene>
<protein>
    <submittedName>
        <fullName evidence="2">Uncharacterized protein</fullName>
    </submittedName>
</protein>
<comment type="caution">
    <text evidence="2">The sequence shown here is derived from an EMBL/GenBank/DDBJ whole genome shotgun (WGS) entry which is preliminary data.</text>
</comment>
<accession>A0AA88E7J4</accession>